<organism evidence="2 3">
    <name type="scientific">Candidatus Magasanikbacteria bacterium CG10_big_fil_rev_8_21_14_0_10_36_32</name>
    <dbReference type="NCBI Taxonomy" id="1974646"/>
    <lineage>
        <taxon>Bacteria</taxon>
        <taxon>Candidatus Magasanikiibacteriota</taxon>
    </lineage>
</organism>
<keyword evidence="1" id="KW-1133">Transmembrane helix</keyword>
<feature type="transmembrane region" description="Helical" evidence="1">
    <location>
        <begin position="21"/>
        <end position="44"/>
    </location>
</feature>
<dbReference type="Proteomes" id="UP000231426">
    <property type="component" value="Unassembled WGS sequence"/>
</dbReference>
<accession>A0A2M6W736</accession>
<dbReference type="AlphaFoldDB" id="A0A2M6W736"/>
<keyword evidence="1" id="KW-0812">Transmembrane</keyword>
<evidence type="ECO:0000313" key="2">
    <source>
        <dbReference type="EMBL" id="PIT88584.1"/>
    </source>
</evidence>
<reference evidence="3" key="1">
    <citation type="submission" date="2017-09" db="EMBL/GenBank/DDBJ databases">
        <title>Depth-based differentiation of microbial function through sediment-hosted aquifers and enrichment of novel symbionts in the deep terrestrial subsurface.</title>
        <authorList>
            <person name="Probst A.J."/>
            <person name="Ladd B."/>
            <person name="Jarett J.K."/>
            <person name="Geller-Mcgrath D.E."/>
            <person name="Sieber C.M.K."/>
            <person name="Emerson J.B."/>
            <person name="Anantharaman K."/>
            <person name="Thomas B.C."/>
            <person name="Malmstrom R."/>
            <person name="Stieglmeier M."/>
            <person name="Klingl A."/>
            <person name="Woyke T."/>
            <person name="Ryan C.M."/>
            <person name="Banfield J.F."/>
        </authorList>
    </citation>
    <scope>NUCLEOTIDE SEQUENCE [LARGE SCALE GENOMIC DNA]</scope>
</reference>
<proteinExistence type="predicted"/>
<name>A0A2M6W736_9BACT</name>
<dbReference type="EMBL" id="PFBV01000003">
    <property type="protein sequence ID" value="PIT88584.1"/>
    <property type="molecule type" value="Genomic_DNA"/>
</dbReference>
<gene>
    <name evidence="2" type="ORF">COU29_02290</name>
</gene>
<protein>
    <submittedName>
        <fullName evidence="2">Uncharacterized protein</fullName>
    </submittedName>
</protein>
<sequence>MQFNNFLKINIGSWIKKRCEYFIWEIIIIIILIAMLIGANIYALKKFDETSEILNTTSEIMLTKTGIVIDNVDIESFQKAEMIITYKQKAVQLPKPLRNPFLFNAFLGGEQIQSKTGEKL</sequence>
<comment type="caution">
    <text evidence="2">The sequence shown here is derived from an EMBL/GenBank/DDBJ whole genome shotgun (WGS) entry which is preliminary data.</text>
</comment>
<evidence type="ECO:0000256" key="1">
    <source>
        <dbReference type="SAM" id="Phobius"/>
    </source>
</evidence>
<keyword evidence="1" id="KW-0472">Membrane</keyword>
<evidence type="ECO:0000313" key="3">
    <source>
        <dbReference type="Proteomes" id="UP000231426"/>
    </source>
</evidence>